<dbReference type="RefSeq" id="WP_289232634.1">
    <property type="nucleotide sequence ID" value="NZ_AP027735.1"/>
</dbReference>
<proteinExistence type="inferred from homology"/>
<organism evidence="9 10">
    <name type="scientific">Barrientosiimonas endolithica</name>
    <dbReference type="NCBI Taxonomy" id="1535208"/>
    <lineage>
        <taxon>Bacteria</taxon>
        <taxon>Bacillati</taxon>
        <taxon>Actinomycetota</taxon>
        <taxon>Actinomycetes</taxon>
        <taxon>Micrococcales</taxon>
        <taxon>Dermacoccaceae</taxon>
        <taxon>Barrientosiimonas</taxon>
    </lineage>
</organism>
<evidence type="ECO:0000313" key="9">
    <source>
        <dbReference type="EMBL" id="BDZ57675.1"/>
    </source>
</evidence>
<dbReference type="InterPro" id="IPR015813">
    <property type="entry name" value="Pyrv/PenolPyrv_kinase-like_dom"/>
</dbReference>
<dbReference type="InterPro" id="IPR040442">
    <property type="entry name" value="Pyrv_kinase-like_dom_sf"/>
</dbReference>
<evidence type="ECO:0000256" key="2">
    <source>
        <dbReference type="ARBA" id="ARBA00007837"/>
    </source>
</evidence>
<keyword evidence="10" id="KW-1185">Reference proteome</keyword>
<dbReference type="InterPro" id="IPR050499">
    <property type="entry name" value="PEP-utilizing_PTS_enzyme"/>
</dbReference>
<dbReference type="InterPro" id="IPR008279">
    <property type="entry name" value="PEP-util_enz_mobile_dom"/>
</dbReference>
<dbReference type="Pfam" id="PF00391">
    <property type="entry name" value="PEP-utilizers"/>
    <property type="match status" value="1"/>
</dbReference>
<name>A0ABM8H9R9_9MICO</name>
<dbReference type="SUPFAM" id="SSF51621">
    <property type="entry name" value="Phosphoenolpyruvate/pyruvate domain"/>
    <property type="match status" value="1"/>
</dbReference>
<keyword evidence="3" id="KW-0808">Transferase</keyword>
<dbReference type="InterPro" id="IPR036637">
    <property type="entry name" value="Phosphohistidine_dom_sf"/>
</dbReference>
<evidence type="ECO:0000259" key="7">
    <source>
        <dbReference type="Pfam" id="PF00391"/>
    </source>
</evidence>
<dbReference type="Proteomes" id="UP001321421">
    <property type="component" value="Chromosome"/>
</dbReference>
<evidence type="ECO:0000256" key="5">
    <source>
        <dbReference type="ARBA" id="ARBA00022777"/>
    </source>
</evidence>
<dbReference type="PANTHER" id="PTHR46244">
    <property type="entry name" value="PHOSPHOENOLPYRUVATE-PROTEIN PHOSPHOTRANSFERASE"/>
    <property type="match status" value="1"/>
</dbReference>
<evidence type="ECO:0000259" key="8">
    <source>
        <dbReference type="Pfam" id="PF02896"/>
    </source>
</evidence>
<dbReference type="PRINTS" id="PR01736">
    <property type="entry name" value="PHPHTRNFRASE"/>
</dbReference>
<feature type="domain" description="PEP-utilising enzyme C-terminal" evidence="8">
    <location>
        <begin position="138"/>
        <end position="414"/>
    </location>
</feature>
<accession>A0ABM8H9R9</accession>
<keyword evidence="4" id="KW-0479">Metal-binding</keyword>
<comment type="cofactor">
    <cofactor evidence="1">
        <name>Mg(2+)</name>
        <dbReference type="ChEBI" id="CHEBI:18420"/>
    </cofactor>
</comment>
<dbReference type="Pfam" id="PF02896">
    <property type="entry name" value="PEP-utilizers_C"/>
    <property type="match status" value="1"/>
</dbReference>
<evidence type="ECO:0000256" key="3">
    <source>
        <dbReference type="ARBA" id="ARBA00022679"/>
    </source>
</evidence>
<keyword evidence="5" id="KW-0418">Kinase</keyword>
<evidence type="ECO:0000256" key="1">
    <source>
        <dbReference type="ARBA" id="ARBA00001946"/>
    </source>
</evidence>
<reference evidence="10" key="1">
    <citation type="journal article" date="2019" name="Int. J. Syst. Evol. Microbiol.">
        <title>The Global Catalogue of Microorganisms (GCM) 10K type strain sequencing project: providing services to taxonomists for standard genome sequencing and annotation.</title>
        <authorList>
            <consortium name="The Broad Institute Genomics Platform"/>
            <consortium name="The Broad Institute Genome Sequencing Center for Infectious Disease"/>
            <person name="Wu L."/>
            <person name="Ma J."/>
        </authorList>
    </citation>
    <scope>NUCLEOTIDE SEQUENCE [LARGE SCALE GENOMIC DNA]</scope>
    <source>
        <strain evidence="10">NBRC 110608</strain>
    </source>
</reference>
<comment type="similarity">
    <text evidence="2">Belongs to the PEP-utilizing enzyme family.</text>
</comment>
<dbReference type="SUPFAM" id="SSF52009">
    <property type="entry name" value="Phosphohistidine domain"/>
    <property type="match status" value="1"/>
</dbReference>
<dbReference type="Gene3D" id="3.50.30.10">
    <property type="entry name" value="Phosphohistidine domain"/>
    <property type="match status" value="1"/>
</dbReference>
<dbReference type="EMBL" id="AP027735">
    <property type="protein sequence ID" value="BDZ57675.1"/>
    <property type="molecule type" value="Genomic_DNA"/>
</dbReference>
<dbReference type="InterPro" id="IPR000121">
    <property type="entry name" value="PEP_util_C"/>
</dbReference>
<evidence type="ECO:0000256" key="6">
    <source>
        <dbReference type="ARBA" id="ARBA00022842"/>
    </source>
</evidence>
<evidence type="ECO:0000313" key="10">
    <source>
        <dbReference type="Proteomes" id="UP001321421"/>
    </source>
</evidence>
<dbReference type="Gene3D" id="3.20.20.60">
    <property type="entry name" value="Phosphoenolpyruvate-binding domains"/>
    <property type="match status" value="1"/>
</dbReference>
<feature type="domain" description="PEP-utilising enzyme mobile" evidence="7">
    <location>
        <begin position="32"/>
        <end position="101"/>
    </location>
</feature>
<gene>
    <name evidence="9" type="ORF">GCM10025872_13320</name>
</gene>
<keyword evidence="6" id="KW-0460">Magnesium</keyword>
<evidence type="ECO:0008006" key="11">
    <source>
        <dbReference type="Google" id="ProtNLM"/>
    </source>
</evidence>
<sequence>MAARAIDVREAGARVLRHLGVEVSRIDESVSGAVVLADEVGPAEVTELVEQGAVGVALGGGSPTAHAVVVARGLGLPMVIRFPRVDDVDEGVQVVLDGEDGTVAIDPPADDVRRARERAEAQDRRAAELREQAAEPVDFQGRSVLVAANVGSVADARAAVANGADGVGLLRTELLVLDRETYPDEDTQRDDLTEILDVLDARPVVVRVLDAGGDKPVRTLDVTPEHNGFLGIRGLRYLLAHPELLHTQLRAIARASVGHRVSVMAPMVTTVEEARAFREAVEAAVASLVSDGVEHAAPEAVGIMVEVPAAALTVEEFADVVDFVSVGSNDLAAYLSAAERTEPDLAPLLDPDSSAMKRVLDALTEQAASRGIPVAVCGEMAGDPGLAMSLLARGVWEVSMAPARIPAVKDAIRRYGR</sequence>
<protein>
    <recommendedName>
        <fullName evidence="11">Phosphoenolpyruvate--protein phosphotransferase</fullName>
    </recommendedName>
</protein>
<dbReference type="PANTHER" id="PTHR46244:SF3">
    <property type="entry name" value="PHOSPHOENOLPYRUVATE-PROTEIN PHOSPHOTRANSFERASE"/>
    <property type="match status" value="1"/>
</dbReference>
<evidence type="ECO:0000256" key="4">
    <source>
        <dbReference type="ARBA" id="ARBA00022723"/>
    </source>
</evidence>